<dbReference type="GeneID" id="61927215"/>
<reference evidence="1" key="2">
    <citation type="journal article" date="2022" name="Clin. Infect. Dis.">
        <title>Association between Clostridium innocuum and antibiotic-associated diarrhea in adults and children: A cross-sectional study and comparative genomics analysis.</title>
        <authorList>
            <person name="Cherny K.E."/>
            <person name="Muscat E.B."/>
            <person name="Balaji A."/>
            <person name="Mukherjee J."/>
            <person name="Ozer E.A."/>
            <person name="Angarone M.P."/>
            <person name="Hauser A.R."/>
            <person name="Sichel J.S."/>
            <person name="Amponsah E."/>
            <person name="Kociolek L.K."/>
        </authorList>
    </citation>
    <scope>NUCLEOTIDE SEQUENCE</scope>
    <source>
        <strain evidence="1">NU1-AC-029v</strain>
    </source>
</reference>
<sequence>MEREEFKKMTSVYEARLRQLSDRNAQAPLTAYFDRVRSMDEIFGFIQRFEVKKAYDCSGELDFKELTQCIGEPVYDAISCCWLIIEDYRDGEIHFNDGTSVRDDPNVLKGRFFDKWQDLTEEQLFTKSLLRRIEAYESLSMSIWNSEKTSEEKTTQLKRILDELASVKEELCLRGAERQIVENSILCITTIVDLLKETEGTV</sequence>
<dbReference type="Proteomes" id="UP000503330">
    <property type="component" value="Chromosome"/>
</dbReference>
<reference evidence="2 3" key="1">
    <citation type="submission" date="2020-02" db="EMBL/GenBank/DDBJ databases">
        <authorList>
            <person name="Kociolek L.K."/>
            <person name="Ozer E.A."/>
        </authorList>
    </citation>
    <scope>NUCLEOTIDE SEQUENCE [LARGE SCALE GENOMIC DNA]</scope>
    <source>
        <strain evidence="2 3">ATCC 14501</strain>
    </source>
</reference>
<dbReference type="RefSeq" id="WP_002605725.1">
    <property type="nucleotide sequence ID" value="NZ_BAAACC010000033.1"/>
</dbReference>
<evidence type="ECO:0000313" key="3">
    <source>
        <dbReference type="Proteomes" id="UP000503330"/>
    </source>
</evidence>
<proteinExistence type="predicted"/>
<dbReference type="AlphaFoldDB" id="A0AAP2XTF7"/>
<evidence type="ECO:0000313" key="1">
    <source>
        <dbReference type="EMBL" id="MCR0234100.1"/>
    </source>
</evidence>
<evidence type="ECO:0000313" key="2">
    <source>
        <dbReference type="EMBL" id="QJA03967.1"/>
    </source>
</evidence>
<protein>
    <submittedName>
        <fullName evidence="1">Uncharacterized protein</fullName>
    </submittedName>
</protein>
<dbReference type="EMBL" id="JAKTMA010000028">
    <property type="protein sequence ID" value="MCR0234100.1"/>
    <property type="molecule type" value="Genomic_DNA"/>
</dbReference>
<name>A0AAP2XTF7_CLOIN</name>
<accession>A0AAP2XTF7</accession>
<organism evidence="1 4">
    <name type="scientific">Clostridium innocuum</name>
    <dbReference type="NCBI Taxonomy" id="1522"/>
    <lineage>
        <taxon>Bacteria</taxon>
        <taxon>Bacillati</taxon>
        <taxon>Bacillota</taxon>
        <taxon>Clostridia</taxon>
        <taxon>Eubacteriales</taxon>
        <taxon>Clostridiaceae</taxon>
        <taxon>Clostridium</taxon>
    </lineage>
</organism>
<dbReference type="Proteomes" id="UP001203972">
    <property type="component" value="Unassembled WGS sequence"/>
</dbReference>
<gene>
    <name evidence="2" type="ORF">G4D54_16720</name>
    <name evidence="1" type="ORF">MKC95_15105</name>
</gene>
<dbReference type="EMBL" id="CP048838">
    <property type="protein sequence ID" value="QJA03967.1"/>
    <property type="molecule type" value="Genomic_DNA"/>
</dbReference>
<evidence type="ECO:0000313" key="4">
    <source>
        <dbReference type="Proteomes" id="UP001203972"/>
    </source>
</evidence>